<protein>
    <submittedName>
        <fullName evidence="1">Uncharacterized protein</fullName>
    </submittedName>
</protein>
<organism evidence="1">
    <name type="scientific">Timema bartmani</name>
    <dbReference type="NCBI Taxonomy" id="61472"/>
    <lineage>
        <taxon>Eukaryota</taxon>
        <taxon>Metazoa</taxon>
        <taxon>Ecdysozoa</taxon>
        <taxon>Arthropoda</taxon>
        <taxon>Hexapoda</taxon>
        <taxon>Insecta</taxon>
        <taxon>Pterygota</taxon>
        <taxon>Neoptera</taxon>
        <taxon>Polyneoptera</taxon>
        <taxon>Phasmatodea</taxon>
        <taxon>Timematodea</taxon>
        <taxon>Timematoidea</taxon>
        <taxon>Timematidae</taxon>
        <taxon>Timema</taxon>
    </lineage>
</organism>
<sequence length="179" mass="19281">MVTREGQLVTEGDGGLNLGADTYWSHAHDLQGVEEAPDDNTGNRIPLIPFKVSVPNDVVTGEEGRSLADKADGNFKRRTAFDGDRMSEGRSLADKADGNFKRRTPFDGDRMSLEKRQVVHGSLQARGGQSCADRTAPTNVDPMARKANGTTLWRNLDDGKTVTKHVEMMAAGGRVAGVG</sequence>
<evidence type="ECO:0000313" key="1">
    <source>
        <dbReference type="EMBL" id="CAD7446092.1"/>
    </source>
</evidence>
<name>A0A7R9F3K6_9NEOP</name>
<dbReference type="EMBL" id="OD567734">
    <property type="protein sequence ID" value="CAD7446092.1"/>
    <property type="molecule type" value="Genomic_DNA"/>
</dbReference>
<dbReference type="AlphaFoldDB" id="A0A7R9F3K6"/>
<gene>
    <name evidence="1" type="ORF">TBIB3V08_LOCUS8431</name>
</gene>
<proteinExistence type="predicted"/>
<reference evidence="1" key="1">
    <citation type="submission" date="2020-11" db="EMBL/GenBank/DDBJ databases">
        <authorList>
            <person name="Tran Van P."/>
        </authorList>
    </citation>
    <scope>NUCLEOTIDE SEQUENCE</scope>
</reference>
<accession>A0A7R9F3K6</accession>